<evidence type="ECO:0000256" key="6">
    <source>
        <dbReference type="ARBA" id="ARBA00022619"/>
    </source>
</evidence>
<evidence type="ECO:0000256" key="2">
    <source>
        <dbReference type="ARBA" id="ARBA00004882"/>
    </source>
</evidence>
<dbReference type="PANTHER" id="PTHR38011">
    <property type="entry name" value="DIHYDROFOLATE REDUCTASE FAMILY PROTEIN (AFU_ORTHOLOGUE AFUA_8G06820)"/>
    <property type="match status" value="1"/>
</dbReference>
<keyword evidence="9 12" id="KW-0521">NADP</keyword>
<keyword evidence="12 14" id="KW-0378">Hydrolase</keyword>
<dbReference type="InterPro" id="IPR004794">
    <property type="entry name" value="Eubact_RibD"/>
</dbReference>
<proteinExistence type="inferred from homology"/>
<dbReference type="PIRSF" id="PIRSF006769">
    <property type="entry name" value="RibD"/>
    <property type="match status" value="1"/>
</dbReference>
<dbReference type="NCBIfam" id="TIGR00326">
    <property type="entry name" value="eubact_ribD"/>
    <property type="match status" value="1"/>
</dbReference>
<evidence type="ECO:0000256" key="4">
    <source>
        <dbReference type="ARBA" id="ARBA00005259"/>
    </source>
</evidence>
<dbReference type="InterPro" id="IPR002734">
    <property type="entry name" value="RibDG_C"/>
</dbReference>
<accession>A0ABT6B101</accession>
<organism evidence="14 15">
    <name type="scientific">Cupriavidus basilensis</name>
    <dbReference type="NCBI Taxonomy" id="68895"/>
    <lineage>
        <taxon>Bacteria</taxon>
        <taxon>Pseudomonadati</taxon>
        <taxon>Pseudomonadota</taxon>
        <taxon>Betaproteobacteria</taxon>
        <taxon>Burkholderiales</taxon>
        <taxon>Burkholderiaceae</taxon>
        <taxon>Cupriavidus</taxon>
    </lineage>
</organism>
<keyword evidence="10 12" id="KW-0560">Oxidoreductase</keyword>
<dbReference type="NCBIfam" id="TIGR00227">
    <property type="entry name" value="ribD_Cterm"/>
    <property type="match status" value="1"/>
</dbReference>
<name>A0ABT6B101_9BURK</name>
<dbReference type="RefSeq" id="WP_276268488.1">
    <property type="nucleotide sequence ID" value="NZ_JARJLM010000603.1"/>
</dbReference>
<keyword evidence="11" id="KW-0511">Multifunctional enzyme</keyword>
<dbReference type="InterPro" id="IPR050765">
    <property type="entry name" value="Riboflavin_Biosynth_HTPR"/>
</dbReference>
<evidence type="ECO:0000256" key="7">
    <source>
        <dbReference type="ARBA" id="ARBA00022723"/>
    </source>
</evidence>
<dbReference type="GO" id="GO:0008703">
    <property type="term" value="F:5-amino-6-(5-phosphoribosylamino)uracil reductase activity"/>
    <property type="evidence" value="ECO:0007669"/>
    <property type="project" value="UniProtKB-EC"/>
</dbReference>
<dbReference type="Gene3D" id="3.40.430.10">
    <property type="entry name" value="Dihydrofolate Reductase, subunit A"/>
    <property type="match status" value="1"/>
</dbReference>
<evidence type="ECO:0000256" key="11">
    <source>
        <dbReference type="ARBA" id="ARBA00023268"/>
    </source>
</evidence>
<evidence type="ECO:0000259" key="13">
    <source>
        <dbReference type="PROSITE" id="PS51747"/>
    </source>
</evidence>
<dbReference type="PROSITE" id="PS00903">
    <property type="entry name" value="CYT_DCMP_DEAMINASES_1"/>
    <property type="match status" value="1"/>
</dbReference>
<sequence length="372" mass="40270">MFSDTDHAAMAQALALAARGMYTTTPNPRVGCVLSKDGKIIGQGFTQPAGQDHAEIQALKDAAAHGHDPVGATAYVTLEPCSHFGRTPPCADALVRAGIARVVAAMEDPNPAVSGRGLQRLREAGVDVRCGLLEKEARELNIGFVSRMTRGLPWVRVKVAASLDGGTALHDGTSQWITGQAARDDGHAWRARASAILTGIGTVRDDDPQLNVRAVETPRQPQRVVVDSRLELPLDARLLTPDTGDFAKPVLVFCAFDDAARRRALEARGAEVVVLPNPHGKVELRHMLEELGRRGINELHVEAGFKLNGSLIREHCADELLVYLAPKLLGDAQGMFNLPPLARLQDAPAFRWHDVRMIGEDLRLIARRADHA</sequence>
<feature type="domain" description="CMP/dCMP-type deaminase" evidence="13">
    <location>
        <begin position="4"/>
        <end position="129"/>
    </location>
</feature>
<evidence type="ECO:0000256" key="9">
    <source>
        <dbReference type="ARBA" id="ARBA00022857"/>
    </source>
</evidence>
<dbReference type="SUPFAM" id="SSF53927">
    <property type="entry name" value="Cytidine deaminase-like"/>
    <property type="match status" value="1"/>
</dbReference>
<comment type="cofactor">
    <cofactor evidence="12">
        <name>Zn(2+)</name>
        <dbReference type="ChEBI" id="CHEBI:29105"/>
    </cofactor>
    <text evidence="12">Binds 1 zinc ion.</text>
</comment>
<dbReference type="GO" id="GO:0008835">
    <property type="term" value="F:diaminohydroxyphosphoribosylaminopyrimidine deaminase activity"/>
    <property type="evidence" value="ECO:0007669"/>
    <property type="project" value="UniProtKB-EC"/>
</dbReference>
<evidence type="ECO:0000256" key="8">
    <source>
        <dbReference type="ARBA" id="ARBA00022833"/>
    </source>
</evidence>
<dbReference type="InterPro" id="IPR024072">
    <property type="entry name" value="DHFR-like_dom_sf"/>
</dbReference>
<dbReference type="PROSITE" id="PS51747">
    <property type="entry name" value="CYT_DCMP_DEAMINASES_2"/>
    <property type="match status" value="1"/>
</dbReference>
<comment type="catalytic activity">
    <reaction evidence="12">
        <text>5-amino-6-(5-phospho-D-ribitylamino)uracil + NADP(+) = 5-amino-6-(5-phospho-D-ribosylamino)uracil + NADPH + H(+)</text>
        <dbReference type="Rhea" id="RHEA:17845"/>
        <dbReference type="ChEBI" id="CHEBI:15378"/>
        <dbReference type="ChEBI" id="CHEBI:57783"/>
        <dbReference type="ChEBI" id="CHEBI:58349"/>
        <dbReference type="ChEBI" id="CHEBI:58421"/>
        <dbReference type="ChEBI" id="CHEBI:58453"/>
        <dbReference type="EC" id="1.1.1.193"/>
    </reaction>
</comment>
<comment type="function">
    <text evidence="1 12">Converts 2,5-diamino-6-(ribosylamino)-4(3h)-pyrimidinone 5'-phosphate into 5-amino-6-(ribosylamino)-2,4(1h,3h)-pyrimidinedione 5'-phosphate.</text>
</comment>
<dbReference type="InterPro" id="IPR016192">
    <property type="entry name" value="APOBEC/CMP_deaminase_Zn-bd"/>
</dbReference>
<keyword evidence="6 12" id="KW-0686">Riboflavin biosynthesis</keyword>
<comment type="similarity">
    <text evidence="5 12">In the C-terminal section; belongs to the HTP reductase family.</text>
</comment>
<dbReference type="Pfam" id="PF01872">
    <property type="entry name" value="RibD_C"/>
    <property type="match status" value="1"/>
</dbReference>
<evidence type="ECO:0000256" key="12">
    <source>
        <dbReference type="PIRNR" id="PIRNR006769"/>
    </source>
</evidence>
<dbReference type="InterPro" id="IPR002125">
    <property type="entry name" value="CMP_dCMP_dom"/>
</dbReference>
<keyword evidence="8 12" id="KW-0862">Zinc</keyword>
<evidence type="ECO:0000313" key="15">
    <source>
        <dbReference type="Proteomes" id="UP001216674"/>
    </source>
</evidence>
<comment type="pathway">
    <text evidence="2 12">Cofactor biosynthesis; riboflavin biosynthesis; 5-amino-6-(D-ribitylamino)uracil from GTP: step 2/4.</text>
</comment>
<comment type="catalytic activity">
    <reaction evidence="12">
        <text>2,5-diamino-6-hydroxy-4-(5-phosphoribosylamino)-pyrimidine + H2O + H(+) = 5-amino-6-(5-phospho-D-ribosylamino)uracil + NH4(+)</text>
        <dbReference type="Rhea" id="RHEA:21868"/>
        <dbReference type="ChEBI" id="CHEBI:15377"/>
        <dbReference type="ChEBI" id="CHEBI:15378"/>
        <dbReference type="ChEBI" id="CHEBI:28938"/>
        <dbReference type="ChEBI" id="CHEBI:58453"/>
        <dbReference type="ChEBI" id="CHEBI:58614"/>
        <dbReference type="EC" id="3.5.4.26"/>
    </reaction>
</comment>
<evidence type="ECO:0000256" key="3">
    <source>
        <dbReference type="ARBA" id="ARBA00004910"/>
    </source>
</evidence>
<evidence type="ECO:0000256" key="10">
    <source>
        <dbReference type="ARBA" id="ARBA00023002"/>
    </source>
</evidence>
<comment type="pathway">
    <text evidence="3 12">Cofactor biosynthesis; riboflavin biosynthesis; 5-amino-6-(D-ribitylamino)uracil from GTP: step 3/4.</text>
</comment>
<evidence type="ECO:0000256" key="5">
    <source>
        <dbReference type="ARBA" id="ARBA00007417"/>
    </source>
</evidence>
<dbReference type="EC" id="1.1.1.193" evidence="12"/>
<dbReference type="InterPro" id="IPR011549">
    <property type="entry name" value="RibD_C"/>
</dbReference>
<dbReference type="InterPro" id="IPR016193">
    <property type="entry name" value="Cytidine_deaminase-like"/>
</dbReference>
<keyword evidence="7 12" id="KW-0479">Metal-binding</keyword>
<dbReference type="EC" id="3.5.4.26" evidence="12"/>
<dbReference type="PANTHER" id="PTHR38011:SF7">
    <property type="entry name" value="2,5-DIAMINO-6-RIBOSYLAMINO-4(3H)-PYRIMIDINONE 5'-PHOSPHATE REDUCTASE"/>
    <property type="match status" value="1"/>
</dbReference>
<evidence type="ECO:0000313" key="14">
    <source>
        <dbReference type="EMBL" id="MDF3838560.1"/>
    </source>
</evidence>
<protein>
    <recommendedName>
        <fullName evidence="12">Riboflavin biosynthesis protein RibD</fullName>
    </recommendedName>
    <domain>
        <recommendedName>
            <fullName evidence="12">Diaminohydroxyphosphoribosylaminopyrimidine deaminase</fullName>
            <shortName evidence="12">DRAP deaminase</shortName>
            <ecNumber evidence="12">3.5.4.26</ecNumber>
        </recommendedName>
        <alternativeName>
            <fullName evidence="12">Riboflavin-specific deaminase</fullName>
        </alternativeName>
    </domain>
    <domain>
        <recommendedName>
            <fullName evidence="12">5-amino-6-(5-phosphoribosylamino)uracil reductase</fullName>
            <ecNumber evidence="12">1.1.1.193</ecNumber>
        </recommendedName>
        <alternativeName>
            <fullName evidence="12">HTP reductase</fullName>
        </alternativeName>
    </domain>
</protein>
<keyword evidence="15" id="KW-1185">Reference proteome</keyword>
<dbReference type="Proteomes" id="UP001216674">
    <property type="component" value="Unassembled WGS sequence"/>
</dbReference>
<gene>
    <name evidence="14" type="primary">ribD</name>
    <name evidence="14" type="ORF">P3W85_37345</name>
</gene>
<dbReference type="SUPFAM" id="SSF53597">
    <property type="entry name" value="Dihydrofolate reductase-like"/>
    <property type="match status" value="1"/>
</dbReference>
<comment type="caution">
    <text evidence="14">The sequence shown here is derived from an EMBL/GenBank/DDBJ whole genome shotgun (WGS) entry which is preliminary data.</text>
</comment>
<comment type="similarity">
    <text evidence="4 12">In the N-terminal section; belongs to the cytidine and deoxycytidylate deaminase family.</text>
</comment>
<dbReference type="CDD" id="cd01284">
    <property type="entry name" value="Riboflavin_deaminase-reductase"/>
    <property type="match status" value="1"/>
</dbReference>
<evidence type="ECO:0000256" key="1">
    <source>
        <dbReference type="ARBA" id="ARBA00002151"/>
    </source>
</evidence>
<dbReference type="EMBL" id="JARJLM010000603">
    <property type="protein sequence ID" value="MDF3838560.1"/>
    <property type="molecule type" value="Genomic_DNA"/>
</dbReference>
<dbReference type="Gene3D" id="3.40.140.10">
    <property type="entry name" value="Cytidine Deaminase, domain 2"/>
    <property type="match status" value="1"/>
</dbReference>
<dbReference type="Pfam" id="PF00383">
    <property type="entry name" value="dCMP_cyt_deam_1"/>
    <property type="match status" value="1"/>
</dbReference>
<reference evidence="14 15" key="1">
    <citation type="submission" date="2023-03" db="EMBL/GenBank/DDBJ databases">
        <title>Draft assemblies of triclosan tolerant bacteria isolated from returned activated sludge.</title>
        <authorList>
            <person name="Van Hamelsveld S."/>
        </authorList>
    </citation>
    <scope>NUCLEOTIDE SEQUENCE [LARGE SCALE GENOMIC DNA]</scope>
    <source>
        <strain evidence="14 15">GW210010_S58</strain>
    </source>
</reference>